<name>A0AAD6UAQ2_9AGAR</name>
<feature type="region of interest" description="Disordered" evidence="1">
    <location>
        <begin position="736"/>
        <end position="761"/>
    </location>
</feature>
<dbReference type="Proteomes" id="UP001222325">
    <property type="component" value="Unassembled WGS sequence"/>
</dbReference>
<reference evidence="2" key="1">
    <citation type="submission" date="2023-03" db="EMBL/GenBank/DDBJ databases">
        <title>Massive genome expansion in bonnet fungi (Mycena s.s.) driven by repeated elements and novel gene families across ecological guilds.</title>
        <authorList>
            <consortium name="Lawrence Berkeley National Laboratory"/>
            <person name="Harder C.B."/>
            <person name="Miyauchi S."/>
            <person name="Viragh M."/>
            <person name="Kuo A."/>
            <person name="Thoen E."/>
            <person name="Andreopoulos B."/>
            <person name="Lu D."/>
            <person name="Skrede I."/>
            <person name="Drula E."/>
            <person name="Henrissat B."/>
            <person name="Morin E."/>
            <person name="Kohler A."/>
            <person name="Barry K."/>
            <person name="LaButti K."/>
            <person name="Morin E."/>
            <person name="Salamov A."/>
            <person name="Lipzen A."/>
            <person name="Mereny Z."/>
            <person name="Hegedus B."/>
            <person name="Baldrian P."/>
            <person name="Stursova M."/>
            <person name="Weitz H."/>
            <person name="Taylor A."/>
            <person name="Grigoriev I.V."/>
            <person name="Nagy L.G."/>
            <person name="Martin F."/>
            <person name="Kauserud H."/>
        </authorList>
    </citation>
    <scope>NUCLEOTIDE SEQUENCE</scope>
    <source>
        <strain evidence="2">CBHHK173m</strain>
    </source>
</reference>
<organism evidence="2 3">
    <name type="scientific">Mycena belliarum</name>
    <dbReference type="NCBI Taxonomy" id="1033014"/>
    <lineage>
        <taxon>Eukaryota</taxon>
        <taxon>Fungi</taxon>
        <taxon>Dikarya</taxon>
        <taxon>Basidiomycota</taxon>
        <taxon>Agaricomycotina</taxon>
        <taxon>Agaricomycetes</taxon>
        <taxon>Agaricomycetidae</taxon>
        <taxon>Agaricales</taxon>
        <taxon>Marasmiineae</taxon>
        <taxon>Mycenaceae</taxon>
        <taxon>Mycena</taxon>
    </lineage>
</organism>
<accession>A0AAD6UAQ2</accession>
<dbReference type="EMBL" id="JARJCN010000012">
    <property type="protein sequence ID" value="KAJ7095865.1"/>
    <property type="molecule type" value="Genomic_DNA"/>
</dbReference>
<evidence type="ECO:0000313" key="2">
    <source>
        <dbReference type="EMBL" id="KAJ7095865.1"/>
    </source>
</evidence>
<gene>
    <name evidence="2" type="ORF">B0H15DRAFT_946418</name>
</gene>
<evidence type="ECO:0000256" key="1">
    <source>
        <dbReference type="SAM" id="MobiDB-lite"/>
    </source>
</evidence>
<keyword evidence="3" id="KW-1185">Reference proteome</keyword>
<protein>
    <submittedName>
        <fullName evidence="2">Uncharacterized protein</fullName>
    </submittedName>
</protein>
<comment type="caution">
    <text evidence="2">The sequence shown here is derived from an EMBL/GenBank/DDBJ whole genome shotgun (WGS) entry which is preliminary data.</text>
</comment>
<sequence length="1036" mass="115704">MAQAALHDLEHRQLADPALTISAVPPHSELLDQLHIQESTFRYALLTAMLHDLVETMAWVQRGLEFVEEERTNLHRHSDELTQALTSLYEQQEETLQRIRDFTSSVTNATISAPIPDTHSMHQVTDDAADKALEKLQRSAVSRQRRAMITQATLQPEAEQDAFIAEVEQWLSELDSIEHPTRAARRLRHMILWRACVNLFSKNKIPLEDTWNADTIRKYALFYIPFVFGHTDSLPSRRSLKASTVNGWNKSLIENIARYATNPDGSRAGMTLLTHENLFQKLREVLINLIRKKDLDRNLNPKHYYGRAEVHLIIKEILSAPQSDRRHGLQLVLTCGHIQIFRLPDRFGFRMSVHIDQLKGSLDTVESQELHFILLSVLTAANLPFDPTVWFLVFLYVRGALDVKDFEELFLTGPDAPAEIKIKPEFRDIPLFVQVANGQYTKSPLSARAIGQLFAYWAMKAGLPSGGLTTLRRDFGNYFNKILGARIAQDLLNHAIEGIFRRHYSRNVANINVVHLRLGEVASAGEAFPGEELQKALGAHSYFECAVEALVVKTREITERDPTVPDPHKTAHPALDMEAVRLAKAEAKLNPNYVMAETAWDAALDNIFSFFSWQETDATKKIRKGHQTLQTRFAHNIGIGKKLLDAAADPNEPICLKPDVDVNALKIKIEELKVLKETYNSAKSKSRKYAKGLAQRAATRAIGSTSASGTTGERSAALEALQRDSSILDAATVASAAGPPMPNAKAGPSQQTSTAQKDAQEAPVFTHTDYISTMTALESDPGILKSLVVPDLLDVDTADEDPSTFPHELLDDSLPPGESDEHVDPANIIAIDPQESEEQCIFGVIDIDGMRKSIMRWVYQPILDYDAEQALLKTLKNTSVDPTTGDTTDAPKFAQKRQWNNHTLRVHSEWAVLLPAKPDAHELFRCPAGDYSSPIRDEVMHHLTSDICSLKHVHRKMLSAYHESMLTRYKHPIDLDRARTALNSLASGGSGQPPVNDPNHKLACVLALLSPSERAELDSTSQAEISLVETCLAQFM</sequence>
<proteinExistence type="predicted"/>
<dbReference type="AlphaFoldDB" id="A0AAD6UAQ2"/>
<feature type="compositionally biased region" description="Polar residues" evidence="1">
    <location>
        <begin position="748"/>
        <end position="757"/>
    </location>
</feature>
<evidence type="ECO:0000313" key="3">
    <source>
        <dbReference type="Proteomes" id="UP001222325"/>
    </source>
</evidence>